<name>A0ABD2MLT5_9CUCU</name>
<reference evidence="2 3" key="1">
    <citation type="journal article" date="2021" name="BMC Biol.">
        <title>Horizontally acquired antibacterial genes associated with adaptive radiation of ladybird beetles.</title>
        <authorList>
            <person name="Li H.S."/>
            <person name="Tang X.F."/>
            <person name="Huang Y.H."/>
            <person name="Xu Z.Y."/>
            <person name="Chen M.L."/>
            <person name="Du X.Y."/>
            <person name="Qiu B.Y."/>
            <person name="Chen P.T."/>
            <person name="Zhang W."/>
            <person name="Slipinski A."/>
            <person name="Escalona H.E."/>
            <person name="Waterhouse R.M."/>
            <person name="Zwick A."/>
            <person name="Pang H."/>
        </authorList>
    </citation>
    <scope>NUCLEOTIDE SEQUENCE [LARGE SCALE GENOMIC DNA]</scope>
    <source>
        <strain evidence="2">SYSU2018</strain>
    </source>
</reference>
<dbReference type="EMBL" id="JABFTP020000001">
    <property type="protein sequence ID" value="KAL3267026.1"/>
    <property type="molecule type" value="Genomic_DNA"/>
</dbReference>
<evidence type="ECO:0000256" key="1">
    <source>
        <dbReference type="SAM" id="MobiDB-lite"/>
    </source>
</evidence>
<keyword evidence="3" id="KW-1185">Reference proteome</keyword>
<comment type="caution">
    <text evidence="2">The sequence shown here is derived from an EMBL/GenBank/DDBJ whole genome shotgun (WGS) entry which is preliminary data.</text>
</comment>
<accession>A0ABD2MLT5</accession>
<dbReference type="Proteomes" id="UP001516400">
    <property type="component" value="Unassembled WGS sequence"/>
</dbReference>
<feature type="region of interest" description="Disordered" evidence="1">
    <location>
        <begin position="1"/>
        <end position="24"/>
    </location>
</feature>
<gene>
    <name evidence="2" type="ORF">HHI36_011169</name>
</gene>
<dbReference type="AlphaFoldDB" id="A0ABD2MLT5"/>
<evidence type="ECO:0000313" key="3">
    <source>
        <dbReference type="Proteomes" id="UP001516400"/>
    </source>
</evidence>
<protein>
    <submittedName>
        <fullName evidence="2">Uncharacterized protein</fullName>
    </submittedName>
</protein>
<sequence>MTLEQELEKELKREKENFNKQKPSGQLDYEKKVLRKEMSVYETEGVRENSIKEIVSLLSSDF</sequence>
<feature type="compositionally biased region" description="Basic and acidic residues" evidence="1">
    <location>
        <begin position="1"/>
        <end position="19"/>
    </location>
</feature>
<evidence type="ECO:0000313" key="2">
    <source>
        <dbReference type="EMBL" id="KAL3267026.1"/>
    </source>
</evidence>
<organism evidence="2 3">
    <name type="scientific">Cryptolaemus montrouzieri</name>
    <dbReference type="NCBI Taxonomy" id="559131"/>
    <lineage>
        <taxon>Eukaryota</taxon>
        <taxon>Metazoa</taxon>
        <taxon>Ecdysozoa</taxon>
        <taxon>Arthropoda</taxon>
        <taxon>Hexapoda</taxon>
        <taxon>Insecta</taxon>
        <taxon>Pterygota</taxon>
        <taxon>Neoptera</taxon>
        <taxon>Endopterygota</taxon>
        <taxon>Coleoptera</taxon>
        <taxon>Polyphaga</taxon>
        <taxon>Cucujiformia</taxon>
        <taxon>Coccinelloidea</taxon>
        <taxon>Coccinellidae</taxon>
        <taxon>Scymninae</taxon>
        <taxon>Scymnini</taxon>
        <taxon>Cryptolaemus</taxon>
    </lineage>
</organism>
<proteinExistence type="predicted"/>